<evidence type="ECO:0000256" key="2">
    <source>
        <dbReference type="ARBA" id="ARBA00010075"/>
    </source>
</evidence>
<evidence type="ECO:0000256" key="5">
    <source>
        <dbReference type="ARBA" id="ARBA00023172"/>
    </source>
</evidence>
<dbReference type="Pfam" id="PF01609">
    <property type="entry name" value="DDE_Tnp_1"/>
    <property type="match status" value="1"/>
</dbReference>
<dbReference type="Pfam" id="PF05598">
    <property type="entry name" value="DUF772"/>
    <property type="match status" value="1"/>
</dbReference>
<keyword evidence="3" id="KW-0815">Transposition</keyword>
<reference evidence="8 9" key="1">
    <citation type="journal article" date="2016" name="Microbes Environ.">
        <title>Phylogenetically diverse aerobic anoxygenic phototrophic bacteria isolated from epilithic biofilms in Tama river, Japan.</title>
        <authorList>
            <person name="Hirose S."/>
            <person name="Matsuura K."/>
            <person name="Haruta S."/>
        </authorList>
    </citation>
    <scope>NUCLEOTIDE SEQUENCE [LARGE SCALE GENOMIC DNA]</scope>
    <source>
        <strain evidence="8 9">S08</strain>
    </source>
</reference>
<evidence type="ECO:0000313" key="8">
    <source>
        <dbReference type="EMBL" id="BDG74389.1"/>
    </source>
</evidence>
<organism evidence="8 9">
    <name type="scientific">Roseomonas fluvialis</name>
    <dbReference type="NCBI Taxonomy" id="1750527"/>
    <lineage>
        <taxon>Bacteria</taxon>
        <taxon>Pseudomonadati</taxon>
        <taxon>Pseudomonadota</taxon>
        <taxon>Alphaproteobacteria</taxon>
        <taxon>Acetobacterales</taxon>
        <taxon>Roseomonadaceae</taxon>
        <taxon>Roseomonas</taxon>
    </lineage>
</organism>
<evidence type="ECO:0000259" key="6">
    <source>
        <dbReference type="Pfam" id="PF01609"/>
    </source>
</evidence>
<evidence type="ECO:0000256" key="3">
    <source>
        <dbReference type="ARBA" id="ARBA00022578"/>
    </source>
</evidence>
<proteinExistence type="inferred from homology"/>
<dbReference type="InterPro" id="IPR002559">
    <property type="entry name" value="Transposase_11"/>
</dbReference>
<sequence length="359" mass="40260">MAGQPGFFDAEERLRWLSASGDPLERLRAVVDFEAFRADLEAALPRADRSRGGRPPWDAVLMFRVLVLQALYTLSDDQAEYQLRDRLSFMRFVGLALQDAVPDAKTIWLYREQLTRAGALARLFARFDAMLAERGFLAMGGQIVDATVVEARRPRLTREEKAVLRDGGTPDGWSKARTRQIDRDGRWTIKRGRKARPSEGAPRQATAEIAVPMFGYKNHLGVDRAHGFIRRFVVTDAARHDGAQLGAVLDPGNTGGGVWADTAYRSKANLELLDRRGLRPEFQRAKPRGRPMPAHIARGNATRARVRSLVEHVFATEKRRMGLVVRCVGLLRATARITLANLAYNMRRLVWIEGRAVPA</sequence>
<evidence type="ECO:0000256" key="1">
    <source>
        <dbReference type="ARBA" id="ARBA00003544"/>
    </source>
</evidence>
<dbReference type="EMBL" id="AP025637">
    <property type="protein sequence ID" value="BDG74389.1"/>
    <property type="molecule type" value="Genomic_DNA"/>
</dbReference>
<gene>
    <name evidence="8" type="primary">tnp</name>
    <name evidence="8" type="ORF">Rmf_43180</name>
</gene>
<keyword evidence="5" id="KW-0233">DNA recombination</keyword>
<comment type="function">
    <text evidence="1">Involved in the transposition of the insertion sequence IS5.</text>
</comment>
<dbReference type="PANTHER" id="PTHR35604:SF2">
    <property type="entry name" value="TRANSPOSASE INSH FOR INSERTION SEQUENCE ELEMENT IS5A-RELATED"/>
    <property type="match status" value="1"/>
</dbReference>
<evidence type="ECO:0000256" key="4">
    <source>
        <dbReference type="ARBA" id="ARBA00023125"/>
    </source>
</evidence>
<keyword evidence="4" id="KW-0238">DNA-binding</keyword>
<dbReference type="Proteomes" id="UP000831327">
    <property type="component" value="Chromosome"/>
</dbReference>
<protein>
    <submittedName>
        <fullName evidence="8">IS5 family transposase</fullName>
    </submittedName>
</protein>
<name>A0ABN6P9U0_9PROT</name>
<feature type="domain" description="Transposase InsH N-terminal" evidence="7">
    <location>
        <begin position="17"/>
        <end position="112"/>
    </location>
</feature>
<keyword evidence="9" id="KW-1185">Reference proteome</keyword>
<dbReference type="RefSeq" id="WP_244408569.1">
    <property type="nucleotide sequence ID" value="NZ_AP025637.1"/>
</dbReference>
<feature type="domain" description="Transposase IS4-like" evidence="6">
    <location>
        <begin position="143"/>
        <end position="346"/>
    </location>
</feature>
<dbReference type="PANTHER" id="PTHR35604">
    <property type="entry name" value="TRANSPOSASE INSH FOR INSERTION SEQUENCE ELEMENT IS5A-RELATED"/>
    <property type="match status" value="1"/>
</dbReference>
<dbReference type="InterPro" id="IPR008490">
    <property type="entry name" value="Transposase_InsH_N"/>
</dbReference>
<comment type="similarity">
    <text evidence="2">Belongs to the transposase 11 family.</text>
</comment>
<dbReference type="InterPro" id="IPR047959">
    <property type="entry name" value="Transpos_IS5"/>
</dbReference>
<evidence type="ECO:0000313" key="9">
    <source>
        <dbReference type="Proteomes" id="UP000831327"/>
    </source>
</evidence>
<evidence type="ECO:0000259" key="7">
    <source>
        <dbReference type="Pfam" id="PF05598"/>
    </source>
</evidence>
<dbReference type="NCBIfam" id="NF033581">
    <property type="entry name" value="transpos_IS5_4"/>
    <property type="match status" value="1"/>
</dbReference>
<accession>A0ABN6P9U0</accession>